<dbReference type="InterPro" id="IPR036390">
    <property type="entry name" value="WH_DNA-bd_sf"/>
</dbReference>
<keyword evidence="1" id="KW-0805">Transcription regulation</keyword>
<dbReference type="Proteomes" id="UP000669317">
    <property type="component" value="Unassembled WGS sequence"/>
</dbReference>
<dbReference type="SMART" id="SM00345">
    <property type="entry name" value="HTH_GNTR"/>
    <property type="match status" value="1"/>
</dbReference>
<dbReference type="InterPro" id="IPR008920">
    <property type="entry name" value="TF_FadR/GntR_C"/>
</dbReference>
<dbReference type="SUPFAM" id="SSF46785">
    <property type="entry name" value="Winged helix' DNA-binding domain"/>
    <property type="match status" value="1"/>
</dbReference>
<keyword evidence="3" id="KW-0804">Transcription</keyword>
<gene>
    <name evidence="5" type="ORF">JWS04_07340</name>
</gene>
<dbReference type="PANTHER" id="PTHR43537">
    <property type="entry name" value="TRANSCRIPTIONAL REGULATOR, GNTR FAMILY"/>
    <property type="match status" value="1"/>
</dbReference>
<dbReference type="InterPro" id="IPR011711">
    <property type="entry name" value="GntR_C"/>
</dbReference>
<proteinExistence type="predicted"/>
<dbReference type="SMART" id="SM00895">
    <property type="entry name" value="FCD"/>
    <property type="match status" value="1"/>
</dbReference>
<sequence>MRKAGSQTAETATSSVSLMPMEFDRLHVGRDNLHARAYLMLRKALMAGRFRPGQRLLLKPLAEELGVSVTPVREALLRLASEYGLVADRSRTMMVPILSVARFREIRDIRIELEGRATEAAAKRVSSADIVALEEMHQLLMRARRQRDVQTVLAINEEFHFRIYRSSDLPVVCGLIESLWVQIGPLLTLHDFSESTTASDHPHRSILSSLAAGDGAGARLALANDIMWASRYLEKAVVSLNQSAEGSKKKRVAISSVGAN</sequence>
<keyword evidence="2" id="KW-0238">DNA-binding</keyword>
<evidence type="ECO:0000259" key="4">
    <source>
        <dbReference type="PROSITE" id="PS50949"/>
    </source>
</evidence>
<dbReference type="Pfam" id="PF07729">
    <property type="entry name" value="FCD"/>
    <property type="match status" value="1"/>
</dbReference>
<comment type="caution">
    <text evidence="5">The sequence shown here is derived from an EMBL/GenBank/DDBJ whole genome shotgun (WGS) entry which is preliminary data.</text>
</comment>
<keyword evidence="6" id="KW-1185">Reference proteome</keyword>
<dbReference type="Gene3D" id="1.20.120.530">
    <property type="entry name" value="GntR ligand-binding domain-like"/>
    <property type="match status" value="1"/>
</dbReference>
<evidence type="ECO:0000313" key="6">
    <source>
        <dbReference type="Proteomes" id="UP000669317"/>
    </source>
</evidence>
<dbReference type="SUPFAM" id="SSF48008">
    <property type="entry name" value="GntR ligand-binding domain-like"/>
    <property type="match status" value="1"/>
</dbReference>
<evidence type="ECO:0000256" key="3">
    <source>
        <dbReference type="ARBA" id="ARBA00023163"/>
    </source>
</evidence>
<reference evidence="5 6" key="1">
    <citation type="submission" date="2021-03" db="EMBL/GenBank/DDBJ databases">
        <title>Genome Sequence of Bradyrhizobium vignae strain ISRA400.</title>
        <authorList>
            <person name="Tisa L.S."/>
            <person name="Svistoonoff S."/>
            <person name="Hocher V."/>
            <person name="Fall S."/>
            <person name="Zaiya A."/>
            <person name="Naing D."/>
            <person name="Niang N."/>
            <person name="Diouf A."/>
            <person name="Dasylva M.C."/>
            <person name="Toure O."/>
            <person name="Gueye M."/>
            <person name="Gully D."/>
            <person name="Tisseyre P."/>
            <person name="Simpson S."/>
            <person name="Morris K."/>
            <person name="Thomas W.K."/>
        </authorList>
    </citation>
    <scope>NUCLEOTIDE SEQUENCE [LARGE SCALE GENOMIC DNA]</scope>
    <source>
        <strain evidence="5 6">ISRA400</strain>
    </source>
</reference>
<evidence type="ECO:0000313" key="5">
    <source>
        <dbReference type="EMBL" id="MBP0110904.1"/>
    </source>
</evidence>
<dbReference type="InterPro" id="IPR036388">
    <property type="entry name" value="WH-like_DNA-bd_sf"/>
</dbReference>
<dbReference type="RefSeq" id="WP_209294713.1">
    <property type="nucleotide sequence ID" value="NZ_JAGIKT010000011.1"/>
</dbReference>
<evidence type="ECO:0000256" key="2">
    <source>
        <dbReference type="ARBA" id="ARBA00023125"/>
    </source>
</evidence>
<organism evidence="5 6">
    <name type="scientific">Bradyrhizobium vignae</name>
    <dbReference type="NCBI Taxonomy" id="1549949"/>
    <lineage>
        <taxon>Bacteria</taxon>
        <taxon>Pseudomonadati</taxon>
        <taxon>Pseudomonadota</taxon>
        <taxon>Alphaproteobacteria</taxon>
        <taxon>Hyphomicrobiales</taxon>
        <taxon>Nitrobacteraceae</taxon>
        <taxon>Bradyrhizobium</taxon>
    </lineage>
</organism>
<name>A0ABS3ZRX6_9BRAD</name>
<dbReference type="PANTHER" id="PTHR43537:SF39">
    <property type="entry name" value="HTH-TYPE TRANSCRIPTIONAL REGULATOR MCBR"/>
    <property type="match status" value="1"/>
</dbReference>
<evidence type="ECO:0000256" key="1">
    <source>
        <dbReference type="ARBA" id="ARBA00023015"/>
    </source>
</evidence>
<dbReference type="Gene3D" id="1.10.10.10">
    <property type="entry name" value="Winged helix-like DNA-binding domain superfamily/Winged helix DNA-binding domain"/>
    <property type="match status" value="1"/>
</dbReference>
<dbReference type="EMBL" id="JAGIKT010000011">
    <property type="protein sequence ID" value="MBP0110904.1"/>
    <property type="molecule type" value="Genomic_DNA"/>
</dbReference>
<protein>
    <submittedName>
        <fullName evidence="5">GntR family transcriptional regulator</fullName>
    </submittedName>
</protein>
<feature type="domain" description="HTH gntR-type" evidence="4">
    <location>
        <begin position="31"/>
        <end position="98"/>
    </location>
</feature>
<dbReference type="Pfam" id="PF00392">
    <property type="entry name" value="GntR"/>
    <property type="match status" value="1"/>
</dbReference>
<accession>A0ABS3ZRX6</accession>
<dbReference type="PROSITE" id="PS50949">
    <property type="entry name" value="HTH_GNTR"/>
    <property type="match status" value="1"/>
</dbReference>
<dbReference type="InterPro" id="IPR000524">
    <property type="entry name" value="Tscrpt_reg_HTH_GntR"/>
</dbReference>